<protein>
    <submittedName>
        <fullName evidence="2">DUF2484 family protein</fullName>
    </submittedName>
</protein>
<organism evidence="2 3">
    <name type="scientific">Pseudooceanicola albus</name>
    <dbReference type="NCBI Taxonomy" id="2692189"/>
    <lineage>
        <taxon>Bacteria</taxon>
        <taxon>Pseudomonadati</taxon>
        <taxon>Pseudomonadota</taxon>
        <taxon>Alphaproteobacteria</taxon>
        <taxon>Rhodobacterales</taxon>
        <taxon>Paracoccaceae</taxon>
        <taxon>Pseudooceanicola</taxon>
    </lineage>
</organism>
<name>A0A6L7FYH0_9RHOB</name>
<gene>
    <name evidence="2" type="ORF">GR170_04700</name>
</gene>
<dbReference type="Pfam" id="PF10658">
    <property type="entry name" value="DUF2484"/>
    <property type="match status" value="1"/>
</dbReference>
<evidence type="ECO:0000256" key="1">
    <source>
        <dbReference type="SAM" id="Phobius"/>
    </source>
</evidence>
<sequence>MESFLIVLFWVVCGNAVALVPVQRHAEIGRLALIAVGIPCLGYITLQHGPWLGLAMLLLGALVLRWPLGRARRLPPEGEAAPSTHSA</sequence>
<dbReference type="InterPro" id="IPR018919">
    <property type="entry name" value="DUF2484"/>
</dbReference>
<accession>A0A6L7FYH0</accession>
<keyword evidence="1" id="KW-1133">Transmembrane helix</keyword>
<keyword evidence="1" id="KW-0472">Membrane</keyword>
<proteinExistence type="predicted"/>
<keyword evidence="1" id="KW-0812">Transmembrane</keyword>
<feature type="transmembrane region" description="Helical" evidence="1">
    <location>
        <begin position="51"/>
        <end position="68"/>
    </location>
</feature>
<evidence type="ECO:0000313" key="3">
    <source>
        <dbReference type="Proteomes" id="UP000477911"/>
    </source>
</evidence>
<evidence type="ECO:0000313" key="2">
    <source>
        <dbReference type="EMBL" id="MXN17124.1"/>
    </source>
</evidence>
<feature type="transmembrane region" description="Helical" evidence="1">
    <location>
        <begin position="28"/>
        <end position="46"/>
    </location>
</feature>
<dbReference type="AlphaFoldDB" id="A0A6L7FYH0"/>
<dbReference type="RefSeq" id="WP_160892109.1">
    <property type="nucleotide sequence ID" value="NZ_WUMU01000003.1"/>
</dbReference>
<dbReference type="Proteomes" id="UP000477911">
    <property type="component" value="Unassembled WGS sequence"/>
</dbReference>
<reference evidence="2 3" key="1">
    <citation type="submission" date="2019-12" db="EMBL/GenBank/DDBJ databases">
        <authorList>
            <person name="Li M."/>
        </authorList>
    </citation>
    <scope>NUCLEOTIDE SEQUENCE [LARGE SCALE GENOMIC DNA]</scope>
    <source>
        <strain evidence="2 3">GBMRC 2024</strain>
    </source>
</reference>
<dbReference type="EMBL" id="WUMU01000003">
    <property type="protein sequence ID" value="MXN17124.1"/>
    <property type="molecule type" value="Genomic_DNA"/>
</dbReference>
<comment type="caution">
    <text evidence="2">The sequence shown here is derived from an EMBL/GenBank/DDBJ whole genome shotgun (WGS) entry which is preliminary data.</text>
</comment>
<keyword evidence="3" id="KW-1185">Reference proteome</keyword>